<gene>
    <name evidence="2" type="ORF">MNBD_GAMMA14-2022</name>
</gene>
<evidence type="ECO:0000259" key="1">
    <source>
        <dbReference type="Pfam" id="PF03190"/>
    </source>
</evidence>
<protein>
    <submittedName>
        <fullName evidence="2">Uncharacterized protein YyaL</fullName>
    </submittedName>
</protein>
<accession>A0A3B0Z4Y0</accession>
<dbReference type="PANTHER" id="PTHR42899">
    <property type="entry name" value="SPERMATOGENESIS-ASSOCIATED PROTEIN 20"/>
    <property type="match status" value="1"/>
</dbReference>
<dbReference type="PIRSF" id="PIRSF006402">
    <property type="entry name" value="UCP006402_thioredoxin"/>
    <property type="match status" value="1"/>
</dbReference>
<dbReference type="SUPFAM" id="SSF52833">
    <property type="entry name" value="Thioredoxin-like"/>
    <property type="match status" value="1"/>
</dbReference>
<dbReference type="Gene3D" id="3.40.30.10">
    <property type="entry name" value="Glutaredoxin"/>
    <property type="match status" value="1"/>
</dbReference>
<dbReference type="GO" id="GO:0005975">
    <property type="term" value="P:carbohydrate metabolic process"/>
    <property type="evidence" value="ECO:0007669"/>
    <property type="project" value="InterPro"/>
</dbReference>
<sequence>MNKLSLWLLFVIVVTSHAVAEPAPFKNRLADHPSPYLAMHGKDPVHWQVWGKEAVQLAKKLNRPLFISSGYFSCHWCHVMQRESYRDPMVAKILNTYFVPVKVDRELNPALDSHLIEFVQLTRGRAGWPLNVFLTPEGYPILGMTYLQKDRFLSVLNQMKDRWGKDPEELRQIAKEALTEWQAMRQPGEIPAVPKTPMAPRFVAQASRMMDELSGGFGEQNKFPMTPQLKALSGVRGRIEGQAQVDEFLRLTLDNMANLGMHDLVGGGFFRYTVDPGWHTPHYEKMLYDNTRLVSLYLQAAADFNNKHYRDTAFETLDFMLREMWREHYFISSFSAVDERGREGAYYLWTGQALEKLLTDDELELVNQAWFDKGVSKSEWGKLPRWQLTLAELSKRTRQPVPVLEKRLDVIREKLLKARAGRSLPADTKGLAAWNGLALSALADAVEAGGAKRYRHVGDQLANYLATKLWDGKRLVRALDAGRVLADGTLQDYAMVAKGLQDWGRVSGNARYSQLASHLVQIAWKRFYRKGRWLETDVPLIPMLDGKLALDDNPLPSATALITGMTLTMDGLQKDKKLGEAVKAHLEQVRARLSGSIFWYASYVEWLDRD</sequence>
<dbReference type="EMBL" id="UOFM01000147">
    <property type="protein sequence ID" value="VAW75746.1"/>
    <property type="molecule type" value="Genomic_DNA"/>
</dbReference>
<dbReference type="PANTHER" id="PTHR42899:SF1">
    <property type="entry name" value="SPERMATOGENESIS-ASSOCIATED PROTEIN 20"/>
    <property type="match status" value="1"/>
</dbReference>
<proteinExistence type="predicted"/>
<reference evidence="2" key="1">
    <citation type="submission" date="2018-06" db="EMBL/GenBank/DDBJ databases">
        <authorList>
            <person name="Zhirakovskaya E."/>
        </authorList>
    </citation>
    <scope>NUCLEOTIDE SEQUENCE</scope>
</reference>
<dbReference type="InterPro" id="IPR004879">
    <property type="entry name" value="Ssp411-like_TRX"/>
</dbReference>
<organism evidence="2">
    <name type="scientific">hydrothermal vent metagenome</name>
    <dbReference type="NCBI Taxonomy" id="652676"/>
    <lineage>
        <taxon>unclassified sequences</taxon>
        <taxon>metagenomes</taxon>
        <taxon>ecological metagenomes</taxon>
    </lineage>
</organism>
<name>A0A3B0Z4Y0_9ZZZZ</name>
<dbReference type="Pfam" id="PF03190">
    <property type="entry name" value="Thioredox_DsbH"/>
    <property type="match status" value="1"/>
</dbReference>
<dbReference type="InterPro" id="IPR036249">
    <property type="entry name" value="Thioredoxin-like_sf"/>
</dbReference>
<feature type="domain" description="Spermatogenesis-associated protein 20-like TRX" evidence="1">
    <location>
        <begin position="26"/>
        <end position="178"/>
    </location>
</feature>
<dbReference type="InterPro" id="IPR024705">
    <property type="entry name" value="Ssp411"/>
</dbReference>
<dbReference type="AlphaFoldDB" id="A0A3B0Z4Y0"/>
<dbReference type="SUPFAM" id="SSF48208">
    <property type="entry name" value="Six-hairpin glycosidases"/>
    <property type="match status" value="1"/>
</dbReference>
<evidence type="ECO:0000313" key="2">
    <source>
        <dbReference type="EMBL" id="VAW75746.1"/>
    </source>
</evidence>
<dbReference type="InterPro" id="IPR008928">
    <property type="entry name" value="6-hairpin_glycosidase_sf"/>
</dbReference>